<dbReference type="InterPro" id="IPR004358">
    <property type="entry name" value="Sig_transdc_His_kin-like_C"/>
</dbReference>
<feature type="domain" description="Histidine kinase" evidence="9">
    <location>
        <begin position="361"/>
        <end position="579"/>
    </location>
</feature>
<comment type="catalytic activity">
    <reaction evidence="1">
        <text>ATP + protein L-histidine = ADP + protein N-phospho-L-histidine.</text>
        <dbReference type="EC" id="2.7.13.3"/>
    </reaction>
</comment>
<keyword evidence="6 11" id="KW-0418">Kinase</keyword>
<dbReference type="Pfam" id="PF08448">
    <property type="entry name" value="PAS_4"/>
    <property type="match status" value="1"/>
</dbReference>
<dbReference type="NCBIfam" id="TIGR00229">
    <property type="entry name" value="sensory_box"/>
    <property type="match status" value="1"/>
</dbReference>
<dbReference type="SUPFAM" id="SSF55874">
    <property type="entry name" value="ATPase domain of HSP90 chaperone/DNA topoisomerase II/histidine kinase"/>
    <property type="match status" value="1"/>
</dbReference>
<dbReference type="PRINTS" id="PR00344">
    <property type="entry name" value="BCTRLSENSOR"/>
</dbReference>
<dbReference type="Gene3D" id="1.10.287.130">
    <property type="match status" value="1"/>
</dbReference>
<keyword evidence="4" id="KW-0597">Phosphoprotein</keyword>
<dbReference type="Proteomes" id="UP001160142">
    <property type="component" value="Unassembled WGS sequence"/>
</dbReference>
<dbReference type="GO" id="GO:0016301">
    <property type="term" value="F:kinase activity"/>
    <property type="evidence" value="ECO:0007669"/>
    <property type="project" value="UniProtKB-KW"/>
</dbReference>
<comment type="subcellular location">
    <subcellularLocation>
        <location evidence="2">Cell membrane</location>
    </subcellularLocation>
</comment>
<evidence type="ECO:0000256" key="7">
    <source>
        <dbReference type="ARBA" id="ARBA00023012"/>
    </source>
</evidence>
<dbReference type="InterPro" id="IPR050736">
    <property type="entry name" value="Sensor_HK_Regulatory"/>
</dbReference>
<keyword evidence="8" id="KW-0472">Membrane</keyword>
<evidence type="ECO:0000256" key="3">
    <source>
        <dbReference type="ARBA" id="ARBA00012438"/>
    </source>
</evidence>
<dbReference type="SMART" id="SM00387">
    <property type="entry name" value="HATPase_c"/>
    <property type="match status" value="1"/>
</dbReference>
<dbReference type="PROSITE" id="PS50109">
    <property type="entry name" value="HIS_KIN"/>
    <property type="match status" value="1"/>
</dbReference>
<dbReference type="InterPro" id="IPR001610">
    <property type="entry name" value="PAC"/>
</dbReference>
<evidence type="ECO:0000256" key="4">
    <source>
        <dbReference type="ARBA" id="ARBA00022553"/>
    </source>
</evidence>
<dbReference type="CDD" id="cd00130">
    <property type="entry name" value="PAS"/>
    <property type="match status" value="1"/>
</dbReference>
<name>A0ABT6KR30_9MICO</name>
<dbReference type="SMART" id="SM00388">
    <property type="entry name" value="HisKA"/>
    <property type="match status" value="1"/>
</dbReference>
<dbReference type="SUPFAM" id="SSF47384">
    <property type="entry name" value="Homodimeric domain of signal transducing histidine kinase"/>
    <property type="match status" value="1"/>
</dbReference>
<evidence type="ECO:0000313" key="11">
    <source>
        <dbReference type="EMBL" id="MDH6181943.1"/>
    </source>
</evidence>
<proteinExistence type="predicted"/>
<feature type="transmembrane region" description="Helical" evidence="8">
    <location>
        <begin position="50"/>
        <end position="68"/>
    </location>
</feature>
<comment type="caution">
    <text evidence="11">The sequence shown here is derived from an EMBL/GenBank/DDBJ whole genome shotgun (WGS) entry which is preliminary data.</text>
</comment>
<reference evidence="11 12" key="1">
    <citation type="submission" date="2023-04" db="EMBL/GenBank/DDBJ databases">
        <title>Genome Encyclopedia of Bacteria and Archaea VI: Functional Genomics of Type Strains.</title>
        <authorList>
            <person name="Whitman W."/>
        </authorList>
    </citation>
    <scope>NUCLEOTIDE SEQUENCE [LARGE SCALE GENOMIC DNA]</scope>
    <source>
        <strain evidence="11 12">SG_E_30_P1</strain>
    </source>
</reference>
<dbReference type="InterPro" id="IPR003594">
    <property type="entry name" value="HATPase_dom"/>
</dbReference>
<protein>
    <recommendedName>
        <fullName evidence="3">histidine kinase</fullName>
        <ecNumber evidence="3">2.7.13.3</ecNumber>
    </recommendedName>
</protein>
<dbReference type="CDD" id="cd00082">
    <property type="entry name" value="HisKA"/>
    <property type="match status" value="1"/>
</dbReference>
<dbReference type="PANTHER" id="PTHR43711">
    <property type="entry name" value="TWO-COMPONENT HISTIDINE KINASE"/>
    <property type="match status" value="1"/>
</dbReference>
<dbReference type="RefSeq" id="WP_322134236.1">
    <property type="nucleotide sequence ID" value="NZ_CP085036.1"/>
</dbReference>
<dbReference type="SUPFAM" id="SSF55785">
    <property type="entry name" value="PYP-like sensor domain (PAS domain)"/>
    <property type="match status" value="1"/>
</dbReference>
<dbReference type="EMBL" id="JARXVQ010000001">
    <property type="protein sequence ID" value="MDH6181943.1"/>
    <property type="molecule type" value="Genomic_DNA"/>
</dbReference>
<keyword evidence="12" id="KW-1185">Reference proteome</keyword>
<feature type="transmembrane region" description="Helical" evidence="8">
    <location>
        <begin position="99"/>
        <end position="116"/>
    </location>
</feature>
<keyword evidence="8" id="KW-1133">Transmembrane helix</keyword>
<evidence type="ECO:0000259" key="10">
    <source>
        <dbReference type="PROSITE" id="PS50113"/>
    </source>
</evidence>
<dbReference type="Pfam" id="PF02518">
    <property type="entry name" value="HATPase_c"/>
    <property type="match status" value="1"/>
</dbReference>
<organism evidence="11 12">
    <name type="scientific">Antiquaquibacter oligotrophicus</name>
    <dbReference type="NCBI Taxonomy" id="2880260"/>
    <lineage>
        <taxon>Bacteria</taxon>
        <taxon>Bacillati</taxon>
        <taxon>Actinomycetota</taxon>
        <taxon>Actinomycetes</taxon>
        <taxon>Micrococcales</taxon>
        <taxon>Microbacteriaceae</taxon>
        <taxon>Antiquaquibacter</taxon>
    </lineage>
</organism>
<evidence type="ECO:0000259" key="9">
    <source>
        <dbReference type="PROSITE" id="PS50109"/>
    </source>
</evidence>
<keyword evidence="5" id="KW-0808">Transferase</keyword>
<feature type="transmembrane region" description="Helical" evidence="8">
    <location>
        <begin position="123"/>
        <end position="140"/>
    </location>
</feature>
<dbReference type="SMART" id="SM00086">
    <property type="entry name" value="PAC"/>
    <property type="match status" value="1"/>
</dbReference>
<dbReference type="InterPro" id="IPR036890">
    <property type="entry name" value="HATPase_C_sf"/>
</dbReference>
<dbReference type="Gene3D" id="3.30.450.20">
    <property type="entry name" value="PAS domain"/>
    <property type="match status" value="1"/>
</dbReference>
<evidence type="ECO:0000256" key="2">
    <source>
        <dbReference type="ARBA" id="ARBA00004236"/>
    </source>
</evidence>
<evidence type="ECO:0000256" key="6">
    <source>
        <dbReference type="ARBA" id="ARBA00022777"/>
    </source>
</evidence>
<dbReference type="InterPro" id="IPR000014">
    <property type="entry name" value="PAS"/>
</dbReference>
<evidence type="ECO:0000256" key="5">
    <source>
        <dbReference type="ARBA" id="ARBA00022679"/>
    </source>
</evidence>
<feature type="domain" description="PAC" evidence="10">
    <location>
        <begin position="305"/>
        <end position="357"/>
    </location>
</feature>
<accession>A0ABT6KR30</accession>
<dbReference type="CDD" id="cd00075">
    <property type="entry name" value="HATPase"/>
    <property type="match status" value="1"/>
</dbReference>
<dbReference type="InterPro" id="IPR003661">
    <property type="entry name" value="HisK_dim/P_dom"/>
</dbReference>
<dbReference type="InterPro" id="IPR000700">
    <property type="entry name" value="PAS-assoc_C"/>
</dbReference>
<dbReference type="EC" id="2.7.13.3" evidence="3"/>
<dbReference type="InterPro" id="IPR035965">
    <property type="entry name" value="PAS-like_dom_sf"/>
</dbReference>
<keyword evidence="7" id="KW-0902">Two-component regulatory system</keyword>
<gene>
    <name evidence="11" type="ORF">M2152_002125</name>
</gene>
<feature type="transmembrane region" description="Helical" evidence="8">
    <location>
        <begin position="26"/>
        <end position="44"/>
    </location>
</feature>
<dbReference type="InterPro" id="IPR036097">
    <property type="entry name" value="HisK_dim/P_sf"/>
</dbReference>
<dbReference type="Pfam" id="PF00512">
    <property type="entry name" value="HisKA"/>
    <property type="match status" value="1"/>
</dbReference>
<evidence type="ECO:0000313" key="12">
    <source>
        <dbReference type="Proteomes" id="UP001160142"/>
    </source>
</evidence>
<dbReference type="Gene3D" id="3.30.565.10">
    <property type="entry name" value="Histidine kinase-like ATPase, C-terminal domain"/>
    <property type="match status" value="1"/>
</dbReference>
<keyword evidence="8" id="KW-0812">Transmembrane</keyword>
<dbReference type="PANTHER" id="PTHR43711:SF1">
    <property type="entry name" value="HISTIDINE KINASE 1"/>
    <property type="match status" value="1"/>
</dbReference>
<feature type="transmembrane region" description="Helical" evidence="8">
    <location>
        <begin position="75"/>
        <end position="93"/>
    </location>
</feature>
<dbReference type="InterPro" id="IPR013656">
    <property type="entry name" value="PAS_4"/>
</dbReference>
<dbReference type="PROSITE" id="PS50113">
    <property type="entry name" value="PAC"/>
    <property type="match status" value="1"/>
</dbReference>
<dbReference type="InterPro" id="IPR005467">
    <property type="entry name" value="His_kinase_dom"/>
</dbReference>
<sequence>MSESNLLARISARVFDEPSTPVKQSATVLGVLVAIVATIVFPDLRVTHELSLWVSLILLAIASILAVVWREDHRYHGIVMIVPAIDLLAIGFFRSATGGPGSLFSSLIILPVVWLAAGEGRRFIAYSAIGTSIALSVSPLTGQVLPTSPSEWLRMVFTPVVFATAAAIINELARLGRAQVASIKKLADEKERMLSDTVEYAVRLQESENRYRAADRLFRGLWGAVTQQSVIGTDTEGLIDAWNPGATAMLGVAAYDAEDRMHIFDFHVDDELEAYAKQRNYPPGATVLNPGFSALVEEARQGSADVRQWTYVRADGSTLPVSVSVTPRLDEAGDVAGYLFVAADITSALEAVRLKDEFVGLISHELRTPLTSILGYLELLREDDAARSPEQRQYLDIVERNAHRLLRLVGDLLFTAQVESGELALTTRPVELADIVTTSVQSAGPAASDAGVAVSVELPPTNPVVDGDPVRLGQAVDNLLSNAIKFTPRGGTVRLALDLRDDEAVITVSDTGLGIPADELDQLFARFFRATTATKNAVPGVGLGLTITRAIVQAHGGRVDVESEEGVGTTFTVIIPHAR</sequence>
<evidence type="ECO:0000256" key="8">
    <source>
        <dbReference type="SAM" id="Phobius"/>
    </source>
</evidence>
<evidence type="ECO:0000256" key="1">
    <source>
        <dbReference type="ARBA" id="ARBA00000085"/>
    </source>
</evidence>